<organism evidence="10 11">
    <name type="scientific">Hymenobacter mucosus</name>
    <dbReference type="NCBI Taxonomy" id="1411120"/>
    <lineage>
        <taxon>Bacteria</taxon>
        <taxon>Pseudomonadati</taxon>
        <taxon>Bacteroidota</taxon>
        <taxon>Cytophagia</taxon>
        <taxon>Cytophagales</taxon>
        <taxon>Hymenobacteraceae</taxon>
        <taxon>Hymenobacter</taxon>
    </lineage>
</organism>
<keyword evidence="11" id="KW-1185">Reference proteome</keyword>
<comment type="similarity">
    <text evidence="1 8">Belongs to the glycosyl hydrolase 43 family.</text>
</comment>
<evidence type="ECO:0000256" key="4">
    <source>
        <dbReference type="ARBA" id="ARBA00023277"/>
    </source>
</evidence>
<proteinExistence type="inferred from homology"/>
<feature type="site" description="Important for catalytic activity, responsible for pKa modulation of the active site Glu and correct orientation of both the proton donor and substrate" evidence="7">
    <location>
        <position position="179"/>
    </location>
</feature>
<evidence type="ECO:0000313" key="10">
    <source>
        <dbReference type="EMBL" id="SNR86228.1"/>
    </source>
</evidence>
<evidence type="ECO:0000256" key="3">
    <source>
        <dbReference type="ARBA" id="ARBA00022801"/>
    </source>
</evidence>
<evidence type="ECO:0000256" key="2">
    <source>
        <dbReference type="ARBA" id="ARBA00022651"/>
    </source>
</evidence>
<dbReference type="Gene3D" id="2.115.10.20">
    <property type="entry name" value="Glycosyl hydrolase domain, family 43"/>
    <property type="match status" value="1"/>
</dbReference>
<keyword evidence="9" id="KW-0732">Signal</keyword>
<protein>
    <submittedName>
        <fullName evidence="10">Glycosyl hydrolases family 43</fullName>
    </submittedName>
</protein>
<dbReference type="Pfam" id="PF04616">
    <property type="entry name" value="Glyco_hydro_43"/>
    <property type="match status" value="1"/>
</dbReference>
<dbReference type="CDD" id="cd18618">
    <property type="entry name" value="GH43_Xsa43E-like"/>
    <property type="match status" value="1"/>
</dbReference>
<evidence type="ECO:0000256" key="7">
    <source>
        <dbReference type="PIRSR" id="PIRSR606710-2"/>
    </source>
</evidence>
<gene>
    <name evidence="10" type="ORF">SAMN06269173_109104</name>
</gene>
<dbReference type="Proteomes" id="UP000198310">
    <property type="component" value="Unassembled WGS sequence"/>
</dbReference>
<accession>A0A238ZTI1</accession>
<name>A0A238ZTI1_9BACT</name>
<dbReference type="GO" id="GO:0045493">
    <property type="term" value="P:xylan catabolic process"/>
    <property type="evidence" value="ECO:0007669"/>
    <property type="project" value="UniProtKB-KW"/>
</dbReference>
<dbReference type="InterPro" id="IPR052176">
    <property type="entry name" value="Glycosyl_Hydrlase_43_Enz"/>
</dbReference>
<dbReference type="AlphaFoldDB" id="A0A238ZTI1"/>
<feature type="signal peptide" evidence="9">
    <location>
        <begin position="1"/>
        <end position="28"/>
    </location>
</feature>
<reference evidence="11" key="1">
    <citation type="submission" date="2017-06" db="EMBL/GenBank/DDBJ databases">
        <authorList>
            <person name="Varghese N."/>
            <person name="Submissions S."/>
        </authorList>
    </citation>
    <scope>NUCLEOTIDE SEQUENCE [LARGE SCALE GENOMIC DNA]</scope>
    <source>
        <strain evidence="11">DSM 28041</strain>
    </source>
</reference>
<dbReference type="EMBL" id="FZNS01000009">
    <property type="protein sequence ID" value="SNR86228.1"/>
    <property type="molecule type" value="Genomic_DNA"/>
</dbReference>
<dbReference type="SUPFAM" id="SSF75005">
    <property type="entry name" value="Arabinanase/levansucrase/invertase"/>
    <property type="match status" value="1"/>
</dbReference>
<evidence type="ECO:0000256" key="6">
    <source>
        <dbReference type="PIRSR" id="PIRSR606710-1"/>
    </source>
</evidence>
<evidence type="ECO:0000256" key="5">
    <source>
        <dbReference type="ARBA" id="ARBA00023295"/>
    </source>
</evidence>
<evidence type="ECO:0000256" key="8">
    <source>
        <dbReference type="RuleBase" id="RU361187"/>
    </source>
</evidence>
<dbReference type="RefSeq" id="WP_245855384.1">
    <property type="nucleotide sequence ID" value="NZ_FZNS01000009.1"/>
</dbReference>
<dbReference type="GO" id="GO:0004553">
    <property type="term" value="F:hydrolase activity, hydrolyzing O-glycosyl compounds"/>
    <property type="evidence" value="ECO:0007669"/>
    <property type="project" value="InterPro"/>
</dbReference>
<evidence type="ECO:0000256" key="9">
    <source>
        <dbReference type="SAM" id="SignalP"/>
    </source>
</evidence>
<feature type="chain" id="PRO_5012421338" evidence="9">
    <location>
        <begin position="29"/>
        <end position="335"/>
    </location>
</feature>
<evidence type="ECO:0000256" key="1">
    <source>
        <dbReference type="ARBA" id="ARBA00009865"/>
    </source>
</evidence>
<feature type="active site" description="Proton acceptor" evidence="6">
    <location>
        <position position="54"/>
    </location>
</feature>
<keyword evidence="2" id="KW-0624">Polysaccharide degradation</keyword>
<dbReference type="PANTHER" id="PTHR43772:SF2">
    <property type="entry name" value="PUTATIVE (AFU_ORTHOLOGUE AFUA_2G04480)-RELATED"/>
    <property type="match status" value="1"/>
</dbReference>
<keyword evidence="2" id="KW-0858">Xylan degradation</keyword>
<sequence>MTKQLSFLPATRSLLAGMLLLAAAPALAPTTALGQAAPEPVAGNPIIKDKYTADPAAFVHKGTVYLYAGHDEAPARQERYVMNEWLCYSSQDMVNWKEHPSPLNVKAFAWAKADAWASQVIERNGKFYWYVAVEHGTIPGKSIGVAVSDSPTGPFKDARGSAIITNNMTDSPISWDDIDPTVFIDDKGQAYLYWGNTNCYWAKLKPNMTELDGPINKVTTLPKFTEAPWVHKHNGWYYLSYAYQFPEKIAYAMSRSIEGPWEFKGILNEVAGNSNTNHQSIIDFKGQSYFIYHNGSIPTDGGSFRRSVCIDYLYYNKDGTMKRVAMTTEGIKAAK</sequence>
<feature type="active site" description="Proton donor" evidence="6">
    <location>
        <position position="226"/>
    </location>
</feature>
<dbReference type="InterPro" id="IPR023296">
    <property type="entry name" value="Glyco_hydro_beta-prop_sf"/>
</dbReference>
<dbReference type="InterPro" id="IPR006710">
    <property type="entry name" value="Glyco_hydro_43"/>
</dbReference>
<evidence type="ECO:0000313" key="11">
    <source>
        <dbReference type="Proteomes" id="UP000198310"/>
    </source>
</evidence>
<keyword evidence="4" id="KW-0119">Carbohydrate metabolism</keyword>
<keyword evidence="3 8" id="KW-0378">Hydrolase</keyword>
<keyword evidence="5 8" id="KW-0326">Glycosidase</keyword>
<dbReference type="PANTHER" id="PTHR43772">
    <property type="entry name" value="ENDO-1,4-BETA-XYLANASE"/>
    <property type="match status" value="1"/>
</dbReference>